<organism evidence="1 2">
    <name type="scientific">Petrolisthes cinctipes</name>
    <name type="common">Flat porcelain crab</name>
    <dbReference type="NCBI Taxonomy" id="88211"/>
    <lineage>
        <taxon>Eukaryota</taxon>
        <taxon>Metazoa</taxon>
        <taxon>Ecdysozoa</taxon>
        <taxon>Arthropoda</taxon>
        <taxon>Crustacea</taxon>
        <taxon>Multicrustacea</taxon>
        <taxon>Malacostraca</taxon>
        <taxon>Eumalacostraca</taxon>
        <taxon>Eucarida</taxon>
        <taxon>Decapoda</taxon>
        <taxon>Pleocyemata</taxon>
        <taxon>Anomura</taxon>
        <taxon>Galatheoidea</taxon>
        <taxon>Porcellanidae</taxon>
        <taxon>Petrolisthes</taxon>
    </lineage>
</organism>
<dbReference type="Proteomes" id="UP001286313">
    <property type="component" value="Unassembled WGS sequence"/>
</dbReference>
<dbReference type="AlphaFoldDB" id="A0AAE1EZZ5"/>
<evidence type="ECO:0000313" key="1">
    <source>
        <dbReference type="EMBL" id="KAK3864854.1"/>
    </source>
</evidence>
<dbReference type="InterPro" id="IPR045860">
    <property type="entry name" value="Snake_toxin-like_sf"/>
</dbReference>
<dbReference type="EMBL" id="JAWQEG010003707">
    <property type="protein sequence ID" value="KAK3864854.1"/>
    <property type="molecule type" value="Genomic_DNA"/>
</dbReference>
<feature type="non-terminal residue" evidence="1">
    <location>
        <position position="1"/>
    </location>
</feature>
<keyword evidence="2" id="KW-1185">Reference proteome</keyword>
<proteinExistence type="predicted"/>
<comment type="caution">
    <text evidence="1">The sequence shown here is derived from an EMBL/GenBank/DDBJ whole genome shotgun (WGS) entry which is preliminary data.</text>
</comment>
<name>A0AAE1EZZ5_PETCI</name>
<evidence type="ECO:0008006" key="3">
    <source>
        <dbReference type="Google" id="ProtNLM"/>
    </source>
</evidence>
<sequence>KLHMETGQVQRRCGTQRMCTHSKDELKTSYKEVFCCTTDNCNSAPTSSRPGPLLPLLLLTLLLPTVTSAARQLLLLNC</sequence>
<accession>A0AAE1EZZ5</accession>
<evidence type="ECO:0000313" key="2">
    <source>
        <dbReference type="Proteomes" id="UP001286313"/>
    </source>
</evidence>
<dbReference type="SUPFAM" id="SSF57302">
    <property type="entry name" value="Snake toxin-like"/>
    <property type="match status" value="1"/>
</dbReference>
<gene>
    <name evidence="1" type="ORF">Pcinc_029479</name>
</gene>
<protein>
    <recommendedName>
        <fullName evidence="3">Activin types I and II receptor domain-containing protein</fullName>
    </recommendedName>
</protein>
<reference evidence="1" key="1">
    <citation type="submission" date="2023-10" db="EMBL/GenBank/DDBJ databases">
        <title>Genome assemblies of two species of porcelain crab, Petrolisthes cinctipes and Petrolisthes manimaculis (Anomura: Porcellanidae).</title>
        <authorList>
            <person name="Angst P."/>
        </authorList>
    </citation>
    <scope>NUCLEOTIDE SEQUENCE</scope>
    <source>
        <strain evidence="1">PB745_01</strain>
        <tissue evidence="1">Gill</tissue>
    </source>
</reference>